<dbReference type="EMBL" id="HACG01010104">
    <property type="protein sequence ID" value="CEK56969.1"/>
    <property type="molecule type" value="Transcribed_RNA"/>
</dbReference>
<feature type="non-terminal residue" evidence="1">
    <location>
        <position position="92"/>
    </location>
</feature>
<name>A0A0B6YL92_9EUPU</name>
<feature type="non-terminal residue" evidence="1">
    <location>
        <position position="1"/>
    </location>
</feature>
<gene>
    <name evidence="1" type="primary">ORF28968</name>
</gene>
<accession>A0A0B6YL92</accession>
<sequence>LQVAMDTHNKLQVRSQEMRDDIRAKDMNVQALKNKIAELYVEVQTSIQAKMEADTEARTSRNDLMSLVKAKEWYQEQLQVAHDVRAKLQREL</sequence>
<dbReference type="AlphaFoldDB" id="A0A0B6YL92"/>
<evidence type="ECO:0000313" key="1">
    <source>
        <dbReference type="EMBL" id="CEK56969.1"/>
    </source>
</evidence>
<protein>
    <submittedName>
        <fullName evidence="1">Uncharacterized protein</fullName>
    </submittedName>
</protein>
<proteinExistence type="predicted"/>
<organism evidence="1">
    <name type="scientific">Arion vulgaris</name>
    <dbReference type="NCBI Taxonomy" id="1028688"/>
    <lineage>
        <taxon>Eukaryota</taxon>
        <taxon>Metazoa</taxon>
        <taxon>Spiralia</taxon>
        <taxon>Lophotrochozoa</taxon>
        <taxon>Mollusca</taxon>
        <taxon>Gastropoda</taxon>
        <taxon>Heterobranchia</taxon>
        <taxon>Euthyneura</taxon>
        <taxon>Panpulmonata</taxon>
        <taxon>Eupulmonata</taxon>
        <taxon>Stylommatophora</taxon>
        <taxon>Helicina</taxon>
        <taxon>Arionoidea</taxon>
        <taxon>Arionidae</taxon>
        <taxon>Arion</taxon>
    </lineage>
</organism>
<reference evidence="1" key="1">
    <citation type="submission" date="2014-12" db="EMBL/GenBank/DDBJ databases">
        <title>Insight into the proteome of Arion vulgaris.</title>
        <authorList>
            <person name="Aradska J."/>
            <person name="Bulat T."/>
            <person name="Smidak R."/>
            <person name="Sarate P."/>
            <person name="Gangsoo J."/>
            <person name="Sialana F."/>
            <person name="Bilban M."/>
            <person name="Lubec G."/>
        </authorList>
    </citation>
    <scope>NUCLEOTIDE SEQUENCE</scope>
    <source>
        <tissue evidence="1">Skin</tissue>
    </source>
</reference>